<keyword evidence="1" id="KW-0812">Transmembrane</keyword>
<dbReference type="AlphaFoldDB" id="A0A0F3NPP1"/>
<evidence type="ECO:0000313" key="2">
    <source>
        <dbReference type="EMBL" id="KJV69647.1"/>
    </source>
</evidence>
<dbReference type="OrthoDB" id="7163083at2"/>
<dbReference type="EMBL" id="LANX01000001">
    <property type="protein sequence ID" value="KJV69647.1"/>
    <property type="molecule type" value="Genomic_DNA"/>
</dbReference>
<keyword evidence="3" id="KW-1185">Reference proteome</keyword>
<comment type="caution">
    <text evidence="2">The sequence shown here is derived from an EMBL/GenBank/DDBJ whole genome shotgun (WGS) entry which is preliminary data.</text>
</comment>
<dbReference type="Proteomes" id="UP000033562">
    <property type="component" value="Unassembled WGS sequence"/>
</dbReference>
<feature type="transmembrane region" description="Helical" evidence="1">
    <location>
        <begin position="12"/>
        <end position="31"/>
    </location>
</feature>
<proteinExistence type="predicted"/>
<protein>
    <recommendedName>
        <fullName evidence="4">Tetratricopeptide repeat-like domain-containing protein</fullName>
    </recommendedName>
</protein>
<dbReference type="RefSeq" id="WP_052690404.1">
    <property type="nucleotide sequence ID" value="NZ_LANX01000001.1"/>
</dbReference>
<evidence type="ECO:0000256" key="1">
    <source>
        <dbReference type="SAM" id="Phobius"/>
    </source>
</evidence>
<reference evidence="2 3" key="1">
    <citation type="submission" date="2015-02" db="EMBL/GenBank/DDBJ databases">
        <title>Genome Sequencing of Rickettsiales.</title>
        <authorList>
            <person name="Daugherty S.C."/>
            <person name="Su Q."/>
            <person name="Abolude K."/>
            <person name="Beier-Sexton M."/>
            <person name="Carlyon J.A."/>
            <person name="Carter R."/>
            <person name="Day N.P."/>
            <person name="Dumler S.J."/>
            <person name="Dyachenko V."/>
            <person name="Godinez A."/>
            <person name="Kurtti T.J."/>
            <person name="Lichay M."/>
            <person name="Mullins K.E."/>
            <person name="Ott S."/>
            <person name="Pappas-Brown V."/>
            <person name="Paris D.H."/>
            <person name="Patel P."/>
            <person name="Richards A.L."/>
            <person name="Sadzewicz L."/>
            <person name="Sears K."/>
            <person name="Seidman D."/>
            <person name="Sengamalay N."/>
            <person name="Stenos J."/>
            <person name="Tallon L.J."/>
            <person name="Vincent G."/>
            <person name="Fraser C.M."/>
            <person name="Munderloh U."/>
            <person name="Dunning-Hotopp J.C."/>
        </authorList>
    </citation>
    <scope>NUCLEOTIDE SEQUENCE [LARGE SCALE GENOMIC DNA]</scope>
    <source>
        <strain evidence="2 3">RAC413</strain>
    </source>
</reference>
<sequence length="199" mass="22193">MNIVDAIIKVKWLILGSVVLLLTGAGALSWWSNVKDKRSIEAGNIMYKALMSNVDQAKMISMLQSVIDGDFGNYKYLAKLRLASTYGIQDIEKAQEIYASLVNDEKVVPELKELAGYLEVISLLKGSNVDLLKEKVGKLIVQNRKVYQSSVKEVAAITRIKDDDIKGAMEIMQEIVSDVNSDSMISKNAKDLMRIYSKK</sequence>
<name>A0A0F3NPP1_9RICK</name>
<keyword evidence="1" id="KW-0472">Membrane</keyword>
<gene>
    <name evidence="2" type="ORF">NLO413_1047</name>
</gene>
<evidence type="ECO:0000313" key="3">
    <source>
        <dbReference type="Proteomes" id="UP000033562"/>
    </source>
</evidence>
<dbReference type="STRING" id="1359163.NLO413_1047"/>
<organism evidence="2 3">
    <name type="scientific">Candidatus Neoehrlichia procyonis str. RAC413</name>
    <dbReference type="NCBI Taxonomy" id="1359163"/>
    <lineage>
        <taxon>Bacteria</taxon>
        <taxon>Pseudomonadati</taxon>
        <taxon>Pseudomonadota</taxon>
        <taxon>Alphaproteobacteria</taxon>
        <taxon>Rickettsiales</taxon>
        <taxon>Anaplasmataceae</taxon>
        <taxon>Candidatus Neoehrlichia</taxon>
    </lineage>
</organism>
<evidence type="ECO:0008006" key="4">
    <source>
        <dbReference type="Google" id="ProtNLM"/>
    </source>
</evidence>
<accession>A0A0F3NPP1</accession>
<keyword evidence="1" id="KW-1133">Transmembrane helix</keyword>